<reference evidence="3 4" key="1">
    <citation type="submission" date="2018-08" db="EMBL/GenBank/DDBJ databases">
        <title>Draft genome sequence of Psychrilyobacter sp. strain SD5 isolated from Black Sea water.</title>
        <authorList>
            <person name="Yadav S."/>
            <person name="Villanueva L."/>
            <person name="Damste J.S.S."/>
        </authorList>
    </citation>
    <scope>NUCLEOTIDE SEQUENCE [LARGE SCALE GENOMIC DNA]</scope>
    <source>
        <strain evidence="3 4">SD5</strain>
    </source>
</reference>
<feature type="domain" description="Endonuclease GajA/Old nuclease/RecF-like AAA" evidence="2">
    <location>
        <begin position="56"/>
        <end position="442"/>
    </location>
</feature>
<accession>A0ABX9KFK9</accession>
<evidence type="ECO:0000313" key="3">
    <source>
        <dbReference type="EMBL" id="REI40587.1"/>
    </source>
</evidence>
<organism evidence="3 4">
    <name type="scientific">Psychrilyobacter piezotolerans</name>
    <dbReference type="NCBI Taxonomy" id="2293438"/>
    <lineage>
        <taxon>Bacteria</taxon>
        <taxon>Fusobacteriati</taxon>
        <taxon>Fusobacteriota</taxon>
        <taxon>Fusobacteriia</taxon>
        <taxon>Fusobacteriales</taxon>
        <taxon>Fusobacteriaceae</taxon>
        <taxon>Psychrilyobacter</taxon>
    </lineage>
</organism>
<dbReference type="PANTHER" id="PTHR43581:SF4">
    <property type="entry name" value="ATP_GTP PHOSPHATASE"/>
    <property type="match status" value="1"/>
</dbReference>
<dbReference type="InterPro" id="IPR027417">
    <property type="entry name" value="P-loop_NTPase"/>
</dbReference>
<gene>
    <name evidence="3" type="ORF">DYH56_10535</name>
</gene>
<sequence>MELVYVWIEEYKNIKNQGFNFSPNHEFELIEENGEYRLEDKMTDKDRIPKEFFWQNISSITAIIGKNGSGKTNLLEIIASKISFVEPMNTNLEGIFILKKEGVLTCYVHKKLEKNFNKGNLNIRVFGNDGEYVSYPSAKIKVLFLANHLDMHHQKQRLQYGQINFVDLSLSCLLRNKFERTLDDIKSFNIINDFKKEIIYRQLQLISEFKGDYPLPKILRLEKNEDIINILYEKLIKSIKNNDIFYFRGNDSFEPPKNASDFKKELFIMLKEVKNRAEKMDITLERNYKNIYIEPNREYDKHMKNNKESLNSIYNFIYNFIWLLEEGINFIGANIDIQDKEKLEKLNKIFYTYKEKSWFSINYEPPLSTGEENLLFFYSQLHDYFKKCDTEEFIILIDELDNTMHPEWQRKSLNKLLKFLNNYFNEKKKIQIITTSHSPFMASDLTRENIIMLETYNENDKETELEENDDNYQKVGNCKIKNQKNLKTFGANIHELYKESFFMESTMGDFALSKIKEVIEDLTTLECIQRADRKLKKLEKKAEELKEKGEELPKTDKLEKDKLEESTSERVRKKGEIEEKKETIKYIIDRVGEKVIGRKLKEKYRGIFREEKSTEEKLNSKWNSLNEEEKVKLLSGKFGENNA</sequence>
<dbReference type="Pfam" id="PF13175">
    <property type="entry name" value="AAA_15"/>
    <property type="match status" value="1"/>
</dbReference>
<dbReference type="SUPFAM" id="SSF52540">
    <property type="entry name" value="P-loop containing nucleoside triphosphate hydrolases"/>
    <property type="match status" value="1"/>
</dbReference>
<dbReference type="Gene3D" id="3.40.50.300">
    <property type="entry name" value="P-loop containing nucleotide triphosphate hydrolases"/>
    <property type="match status" value="1"/>
</dbReference>
<name>A0ABX9KFK9_9FUSO</name>
<protein>
    <submittedName>
        <fullName evidence="3">AAA family ATPase</fullName>
    </submittedName>
</protein>
<dbReference type="InterPro" id="IPR041685">
    <property type="entry name" value="AAA_GajA/Old/RecF-like"/>
</dbReference>
<feature type="region of interest" description="Disordered" evidence="1">
    <location>
        <begin position="547"/>
        <end position="573"/>
    </location>
</feature>
<dbReference type="PANTHER" id="PTHR43581">
    <property type="entry name" value="ATP/GTP PHOSPHATASE"/>
    <property type="match status" value="1"/>
</dbReference>
<evidence type="ECO:0000259" key="2">
    <source>
        <dbReference type="Pfam" id="PF13175"/>
    </source>
</evidence>
<keyword evidence="4" id="KW-1185">Reference proteome</keyword>
<dbReference type="Proteomes" id="UP000263486">
    <property type="component" value="Unassembled WGS sequence"/>
</dbReference>
<dbReference type="RefSeq" id="WP_114642832.1">
    <property type="nucleotide sequence ID" value="NZ_JAACIO010000019.1"/>
</dbReference>
<dbReference type="CDD" id="cd00267">
    <property type="entry name" value="ABC_ATPase"/>
    <property type="match status" value="1"/>
</dbReference>
<proteinExistence type="predicted"/>
<dbReference type="EMBL" id="QUAJ01000018">
    <property type="protein sequence ID" value="REI40587.1"/>
    <property type="molecule type" value="Genomic_DNA"/>
</dbReference>
<dbReference type="InterPro" id="IPR051396">
    <property type="entry name" value="Bact_Antivir_Def_Nuclease"/>
</dbReference>
<comment type="caution">
    <text evidence="3">The sequence shown here is derived from an EMBL/GenBank/DDBJ whole genome shotgun (WGS) entry which is preliminary data.</text>
</comment>
<evidence type="ECO:0000313" key="4">
    <source>
        <dbReference type="Proteomes" id="UP000263486"/>
    </source>
</evidence>
<evidence type="ECO:0000256" key="1">
    <source>
        <dbReference type="SAM" id="MobiDB-lite"/>
    </source>
</evidence>